<feature type="chain" id="PRO_5043098352" description="UDP-glucuronosyltransferase" evidence="5">
    <location>
        <begin position="20"/>
        <end position="516"/>
    </location>
</feature>
<dbReference type="InterPro" id="IPR002213">
    <property type="entry name" value="UDP_glucos_trans"/>
</dbReference>
<dbReference type="GO" id="GO:0015020">
    <property type="term" value="F:glucuronosyltransferase activity"/>
    <property type="evidence" value="ECO:0007669"/>
    <property type="project" value="UniProtKB-EC"/>
</dbReference>
<evidence type="ECO:0000256" key="4">
    <source>
        <dbReference type="RuleBase" id="RU003718"/>
    </source>
</evidence>
<dbReference type="EC" id="2.4.1.17" evidence="5"/>
<keyword evidence="3 4" id="KW-0808">Transferase</keyword>
<evidence type="ECO:0000256" key="3">
    <source>
        <dbReference type="ARBA" id="ARBA00022679"/>
    </source>
</evidence>
<evidence type="ECO:0000256" key="5">
    <source>
        <dbReference type="RuleBase" id="RU362059"/>
    </source>
</evidence>
<comment type="subcellular location">
    <subcellularLocation>
        <location evidence="5">Membrane</location>
        <topology evidence="5">Single-pass membrane protein</topology>
    </subcellularLocation>
</comment>
<keyword evidence="5" id="KW-0732">Signal</keyword>
<organism evidence="6 7">
    <name type="scientific">Cherax quadricarinatus</name>
    <name type="common">Australian red claw crayfish</name>
    <dbReference type="NCBI Taxonomy" id="27406"/>
    <lineage>
        <taxon>Eukaryota</taxon>
        <taxon>Metazoa</taxon>
        <taxon>Ecdysozoa</taxon>
        <taxon>Arthropoda</taxon>
        <taxon>Crustacea</taxon>
        <taxon>Multicrustacea</taxon>
        <taxon>Malacostraca</taxon>
        <taxon>Eumalacostraca</taxon>
        <taxon>Eucarida</taxon>
        <taxon>Decapoda</taxon>
        <taxon>Pleocyemata</taxon>
        <taxon>Astacidea</taxon>
        <taxon>Parastacoidea</taxon>
        <taxon>Parastacidae</taxon>
        <taxon>Cherax</taxon>
    </lineage>
</organism>
<feature type="signal peptide" evidence="5">
    <location>
        <begin position="1"/>
        <end position="19"/>
    </location>
</feature>
<keyword evidence="5" id="KW-0472">Membrane</keyword>
<dbReference type="CDD" id="cd03784">
    <property type="entry name" value="GT1_Gtf-like"/>
    <property type="match status" value="1"/>
</dbReference>
<evidence type="ECO:0000313" key="7">
    <source>
        <dbReference type="Proteomes" id="UP001445076"/>
    </source>
</evidence>
<sequence>MFLAGIYVMVAALAAVVAGDLDPPEKHYKILVLLPVSSQSHKNVFIPLAEALADRGHQVTMLSNSPKSTNHPNITDISHGLQHFQNINMFEYKDDWTTGFTMFEKVLPVIARDFYKVPLVKELYERRKEFDLFIVDHAFNEVVYPFLHQAPFIMVSTPGTDYRQSAVLGNVMNPAYVPSQSLDFSRPYSIWHRFLNTLIHIAFAVYWRNWNIVPQLQKEISAQFPELPPLLELERNMSLALMNTHFSIGIPLPLLPSQVEVGAMHCRPANPLPQELESWITGAGSSGVIYFNLGSFSRGSYMPVQYRDVFLQAFRRLPQRVVWKYEGELKNVPDNVMITNWVPQQDILAHNNVKVFITHCGLLGTQESIYHATPLLGLPIFADQNRNSMFIRNSGVGDFLLWEELTEDVIVNAINDIINNPKYKDNILRKSKLMRDQPVSPTELAVFWTEYVIRHKGAPQLRSPAAQLSWVEFLMLDVIFLLHLTVFFLYFITRRILRVIYAKIFSANDSIKKKRE</sequence>
<dbReference type="AlphaFoldDB" id="A0AAW0W5K9"/>
<comment type="caution">
    <text evidence="6">The sequence shown here is derived from an EMBL/GenBank/DDBJ whole genome shotgun (WGS) entry which is preliminary data.</text>
</comment>
<dbReference type="Gene3D" id="3.40.50.2000">
    <property type="entry name" value="Glycogen Phosphorylase B"/>
    <property type="match status" value="2"/>
</dbReference>
<evidence type="ECO:0000256" key="2">
    <source>
        <dbReference type="ARBA" id="ARBA00022676"/>
    </source>
</evidence>
<dbReference type="FunFam" id="3.40.50.2000:FF:000050">
    <property type="entry name" value="UDP-glucuronosyltransferase"/>
    <property type="match status" value="1"/>
</dbReference>
<keyword evidence="7" id="KW-1185">Reference proteome</keyword>
<evidence type="ECO:0000256" key="1">
    <source>
        <dbReference type="ARBA" id="ARBA00009995"/>
    </source>
</evidence>
<dbReference type="Pfam" id="PF00201">
    <property type="entry name" value="UDPGT"/>
    <property type="match status" value="1"/>
</dbReference>
<dbReference type="SUPFAM" id="SSF53756">
    <property type="entry name" value="UDP-Glycosyltransferase/glycogen phosphorylase"/>
    <property type="match status" value="1"/>
</dbReference>
<dbReference type="InterPro" id="IPR035595">
    <property type="entry name" value="UDP_glycos_trans_CS"/>
</dbReference>
<gene>
    <name evidence="6" type="ORF">OTU49_011233</name>
</gene>
<keyword evidence="2 4" id="KW-0328">Glycosyltransferase</keyword>
<dbReference type="InterPro" id="IPR050271">
    <property type="entry name" value="UDP-glycosyltransferase"/>
</dbReference>
<dbReference type="Proteomes" id="UP001445076">
    <property type="component" value="Unassembled WGS sequence"/>
</dbReference>
<dbReference type="GO" id="GO:0016020">
    <property type="term" value="C:membrane"/>
    <property type="evidence" value="ECO:0007669"/>
    <property type="project" value="UniProtKB-SubCell"/>
</dbReference>
<comment type="catalytic activity">
    <reaction evidence="5">
        <text>glucuronate acceptor + UDP-alpha-D-glucuronate = acceptor beta-D-glucuronoside + UDP + H(+)</text>
        <dbReference type="Rhea" id="RHEA:21032"/>
        <dbReference type="ChEBI" id="CHEBI:15378"/>
        <dbReference type="ChEBI" id="CHEBI:58052"/>
        <dbReference type="ChEBI" id="CHEBI:58223"/>
        <dbReference type="ChEBI" id="CHEBI:132367"/>
        <dbReference type="ChEBI" id="CHEBI:132368"/>
        <dbReference type="EC" id="2.4.1.17"/>
    </reaction>
</comment>
<feature type="transmembrane region" description="Helical" evidence="5">
    <location>
        <begin position="470"/>
        <end position="493"/>
    </location>
</feature>
<evidence type="ECO:0000313" key="6">
    <source>
        <dbReference type="EMBL" id="KAK8724723.1"/>
    </source>
</evidence>
<keyword evidence="5" id="KW-0812">Transmembrane</keyword>
<dbReference type="PANTHER" id="PTHR48043">
    <property type="entry name" value="EG:EG0003.4 PROTEIN-RELATED"/>
    <property type="match status" value="1"/>
</dbReference>
<protein>
    <recommendedName>
        <fullName evidence="5">UDP-glucuronosyltransferase</fullName>
        <ecNumber evidence="5">2.4.1.17</ecNumber>
    </recommendedName>
</protein>
<proteinExistence type="inferred from homology"/>
<dbReference type="EMBL" id="JARKIK010000085">
    <property type="protein sequence ID" value="KAK8724723.1"/>
    <property type="molecule type" value="Genomic_DNA"/>
</dbReference>
<accession>A0AAW0W5K9</accession>
<reference evidence="6 7" key="1">
    <citation type="journal article" date="2024" name="BMC Genomics">
        <title>Genome assembly of redclaw crayfish (Cherax quadricarinatus) provides insights into its immune adaptation and hypoxia tolerance.</title>
        <authorList>
            <person name="Liu Z."/>
            <person name="Zheng J."/>
            <person name="Li H."/>
            <person name="Fang K."/>
            <person name="Wang S."/>
            <person name="He J."/>
            <person name="Zhou D."/>
            <person name="Weng S."/>
            <person name="Chi M."/>
            <person name="Gu Z."/>
            <person name="He J."/>
            <person name="Li F."/>
            <person name="Wang M."/>
        </authorList>
    </citation>
    <scope>NUCLEOTIDE SEQUENCE [LARGE SCALE GENOMIC DNA]</scope>
    <source>
        <strain evidence="6">ZL_2023a</strain>
    </source>
</reference>
<dbReference type="PANTHER" id="PTHR48043:SF159">
    <property type="entry name" value="EG:EG0003.4 PROTEIN-RELATED"/>
    <property type="match status" value="1"/>
</dbReference>
<name>A0AAW0W5K9_CHEQU</name>
<dbReference type="PROSITE" id="PS00375">
    <property type="entry name" value="UDPGT"/>
    <property type="match status" value="1"/>
</dbReference>
<keyword evidence="5" id="KW-1133">Transmembrane helix</keyword>
<comment type="similarity">
    <text evidence="1 4">Belongs to the UDP-glycosyltransferase family.</text>
</comment>